<accession>A0ABQ8FV63</accession>
<evidence type="ECO:0000256" key="5">
    <source>
        <dbReference type="ARBA" id="ARBA00023002"/>
    </source>
</evidence>
<keyword evidence="10" id="KW-1185">Reference proteome</keyword>
<name>A0ABQ8FV63_9PEZI</name>
<dbReference type="PRINTS" id="PR00463">
    <property type="entry name" value="EP450I"/>
</dbReference>
<dbReference type="CDD" id="cd11051">
    <property type="entry name" value="CYP59-like"/>
    <property type="match status" value="1"/>
</dbReference>
<sequence length="533" mass="60194">MAVAFACLILYATVKWYCARKAVNDLRKQGLPVAGWSWLVGSLSSFKEYMDRLPKGVSTKYAFAQMSLESNRGAIYADLWPFSMPVLVINSPMMAAQIKEQVTESRRTPGVNEGIDGITGGPSLVTLPHKLWKPWRATFNPAFNPSYILDLTPQIVRCAETFVEKLRTHAKAKALIQLEEDTLRLALDVIGLVTLNKEWDYQRKDAAIPRSLRKMIENTRLERKYQFLEKLNPLPRLHLAYHDRILRREIEKVLDECFSKRKQEQRTPRKGVKSIIACALDCYMAENKADEETLDPTFKQQASTQLRLFMFAGHDTTSSTIIYAYNLLSQNPNCLTRLRAELDAFLGPDVHAAGARLSSDPLITNQLPYTTACIKETLRLYPAASVVRLGSPDVVLTDEDGTRYPTTNTVLYSLHFAIHRNPCAFPEPDVFNPERWLVGPEHPLHPPREAFRPFEHGAHNCIGQTLAMLEIKVVLAMTAREFDIVPAYEEWDRLHPDGGRIKTAFGDRAFGVSDTAGGAHAAHKYPCRVTVRA</sequence>
<protein>
    <submittedName>
        <fullName evidence="9">Cytochrome P450</fullName>
    </submittedName>
</protein>
<dbReference type="SUPFAM" id="SSF48264">
    <property type="entry name" value="Cytochrome P450"/>
    <property type="match status" value="1"/>
</dbReference>
<feature type="chain" id="PRO_5045906852" evidence="8">
    <location>
        <begin position="20"/>
        <end position="533"/>
    </location>
</feature>
<dbReference type="InterPro" id="IPR001128">
    <property type="entry name" value="Cyt_P450"/>
</dbReference>
<dbReference type="InterPro" id="IPR050121">
    <property type="entry name" value="Cytochrome_P450_monoxygenase"/>
</dbReference>
<dbReference type="PRINTS" id="PR00385">
    <property type="entry name" value="P450"/>
</dbReference>
<reference evidence="9 10" key="1">
    <citation type="journal article" date="2021" name="Nat. Commun.">
        <title>Genetic determinants of endophytism in the Arabidopsis root mycobiome.</title>
        <authorList>
            <person name="Mesny F."/>
            <person name="Miyauchi S."/>
            <person name="Thiergart T."/>
            <person name="Pickel B."/>
            <person name="Atanasova L."/>
            <person name="Karlsson M."/>
            <person name="Huettel B."/>
            <person name="Barry K.W."/>
            <person name="Haridas S."/>
            <person name="Chen C."/>
            <person name="Bauer D."/>
            <person name="Andreopoulos W."/>
            <person name="Pangilinan J."/>
            <person name="LaButti K."/>
            <person name="Riley R."/>
            <person name="Lipzen A."/>
            <person name="Clum A."/>
            <person name="Drula E."/>
            <person name="Henrissat B."/>
            <person name="Kohler A."/>
            <person name="Grigoriev I.V."/>
            <person name="Martin F.M."/>
            <person name="Hacquard S."/>
        </authorList>
    </citation>
    <scope>NUCLEOTIDE SEQUENCE [LARGE SCALE GENOMIC DNA]</scope>
    <source>
        <strain evidence="9 10">MPI-SDFR-AT-0080</strain>
    </source>
</reference>
<keyword evidence="4" id="KW-0479">Metal-binding</keyword>
<keyword evidence="3" id="KW-0349">Heme</keyword>
<dbReference type="InterPro" id="IPR002401">
    <property type="entry name" value="Cyt_P450_E_grp-I"/>
</dbReference>
<evidence type="ECO:0000256" key="8">
    <source>
        <dbReference type="SAM" id="SignalP"/>
    </source>
</evidence>
<feature type="signal peptide" evidence="8">
    <location>
        <begin position="1"/>
        <end position="19"/>
    </location>
</feature>
<keyword evidence="6" id="KW-0408">Iron</keyword>
<evidence type="ECO:0000313" key="9">
    <source>
        <dbReference type="EMBL" id="KAH7026937.1"/>
    </source>
</evidence>
<evidence type="ECO:0000256" key="3">
    <source>
        <dbReference type="ARBA" id="ARBA00022617"/>
    </source>
</evidence>
<dbReference type="PANTHER" id="PTHR24305:SF107">
    <property type="entry name" value="P450, PUTATIVE (EUROFUNG)-RELATED"/>
    <property type="match status" value="1"/>
</dbReference>
<keyword evidence="8" id="KW-0732">Signal</keyword>
<dbReference type="EMBL" id="JAGTJR010000054">
    <property type="protein sequence ID" value="KAH7026937.1"/>
    <property type="molecule type" value="Genomic_DNA"/>
</dbReference>
<keyword evidence="5" id="KW-0560">Oxidoreductase</keyword>
<dbReference type="Gene3D" id="1.10.630.10">
    <property type="entry name" value="Cytochrome P450"/>
    <property type="match status" value="1"/>
</dbReference>
<evidence type="ECO:0000256" key="6">
    <source>
        <dbReference type="ARBA" id="ARBA00023004"/>
    </source>
</evidence>
<dbReference type="InterPro" id="IPR036396">
    <property type="entry name" value="Cyt_P450_sf"/>
</dbReference>
<proteinExistence type="predicted"/>
<keyword evidence="7" id="KW-0503">Monooxygenase</keyword>
<evidence type="ECO:0000313" key="10">
    <source>
        <dbReference type="Proteomes" id="UP000774617"/>
    </source>
</evidence>
<organism evidence="9 10">
    <name type="scientific">Macrophomina phaseolina</name>
    <dbReference type="NCBI Taxonomy" id="35725"/>
    <lineage>
        <taxon>Eukaryota</taxon>
        <taxon>Fungi</taxon>
        <taxon>Dikarya</taxon>
        <taxon>Ascomycota</taxon>
        <taxon>Pezizomycotina</taxon>
        <taxon>Dothideomycetes</taxon>
        <taxon>Dothideomycetes incertae sedis</taxon>
        <taxon>Botryosphaeriales</taxon>
        <taxon>Botryosphaeriaceae</taxon>
        <taxon>Macrophomina</taxon>
    </lineage>
</organism>
<evidence type="ECO:0000256" key="1">
    <source>
        <dbReference type="ARBA" id="ARBA00001971"/>
    </source>
</evidence>
<comment type="pathway">
    <text evidence="2">Secondary metabolite biosynthesis.</text>
</comment>
<dbReference type="Proteomes" id="UP000774617">
    <property type="component" value="Unassembled WGS sequence"/>
</dbReference>
<evidence type="ECO:0000256" key="4">
    <source>
        <dbReference type="ARBA" id="ARBA00022723"/>
    </source>
</evidence>
<evidence type="ECO:0000256" key="2">
    <source>
        <dbReference type="ARBA" id="ARBA00005179"/>
    </source>
</evidence>
<dbReference type="Pfam" id="PF00067">
    <property type="entry name" value="p450"/>
    <property type="match status" value="1"/>
</dbReference>
<evidence type="ECO:0000256" key="7">
    <source>
        <dbReference type="ARBA" id="ARBA00023033"/>
    </source>
</evidence>
<gene>
    <name evidence="9" type="ORF">B0J12DRAFT_745949</name>
</gene>
<comment type="cofactor">
    <cofactor evidence="1">
        <name>heme</name>
        <dbReference type="ChEBI" id="CHEBI:30413"/>
    </cofactor>
</comment>
<dbReference type="PANTHER" id="PTHR24305">
    <property type="entry name" value="CYTOCHROME P450"/>
    <property type="match status" value="1"/>
</dbReference>
<comment type="caution">
    <text evidence="9">The sequence shown here is derived from an EMBL/GenBank/DDBJ whole genome shotgun (WGS) entry which is preliminary data.</text>
</comment>